<dbReference type="Proteomes" id="UP000036908">
    <property type="component" value="Unassembled WGS sequence"/>
</dbReference>
<name>A0A0L8AG36_9BACT</name>
<sequence>MEKLNKSNRMSQIVIHGDTIYLAGQIPDDTTQDMKTQTQSVLSKIDALLATAGSDKSKALMATIYISDKSQVAAMNEAWDAWVTPDSPPARACVEAQFPREGLLVEIIITAAK</sequence>
<dbReference type="InterPro" id="IPR035709">
    <property type="entry name" value="YoaB-like"/>
</dbReference>
<gene>
    <name evidence="1" type="ORF">OB69_18120</name>
</gene>
<dbReference type="InterPro" id="IPR035959">
    <property type="entry name" value="RutC-like_sf"/>
</dbReference>
<keyword evidence="2" id="KW-1185">Reference proteome</keyword>
<accession>A0A0L8AG36</accession>
<dbReference type="PATRIC" id="fig|1566026.4.peg.2639"/>
<evidence type="ECO:0000313" key="2">
    <source>
        <dbReference type="Proteomes" id="UP000036908"/>
    </source>
</evidence>
<dbReference type="EMBL" id="JSVA01000041">
    <property type="protein sequence ID" value="KOF01359.1"/>
    <property type="molecule type" value="Genomic_DNA"/>
</dbReference>
<dbReference type="InterPro" id="IPR006175">
    <property type="entry name" value="YjgF/YER057c/UK114"/>
</dbReference>
<organism evidence="1 2">
    <name type="scientific">Roseivirga seohaensis subsp. aquiponti</name>
    <dbReference type="NCBI Taxonomy" id="1566026"/>
    <lineage>
        <taxon>Bacteria</taxon>
        <taxon>Pseudomonadati</taxon>
        <taxon>Bacteroidota</taxon>
        <taxon>Cytophagia</taxon>
        <taxon>Cytophagales</taxon>
        <taxon>Roseivirgaceae</taxon>
        <taxon>Roseivirga</taxon>
    </lineage>
</organism>
<reference evidence="2" key="1">
    <citation type="submission" date="2014-11" db="EMBL/GenBank/DDBJ databases">
        <title>Genome sequencing of Roseivirga sp. D-25.</title>
        <authorList>
            <person name="Selvaratnam C."/>
            <person name="Thevarajoo S."/>
            <person name="Goh K.M."/>
            <person name="Eee R."/>
            <person name="Chan K.-G."/>
            <person name="Chong C.S."/>
        </authorList>
    </citation>
    <scope>NUCLEOTIDE SEQUENCE [LARGE SCALE GENOMIC DNA]</scope>
    <source>
        <strain evidence="2">D-25</strain>
    </source>
</reference>
<proteinExistence type="predicted"/>
<dbReference type="OrthoDB" id="9803101at2"/>
<dbReference type="CDD" id="cd06150">
    <property type="entry name" value="YjgF_YER057c_UK114_like_2"/>
    <property type="match status" value="1"/>
</dbReference>
<dbReference type="RefSeq" id="WP_053225161.1">
    <property type="nucleotide sequence ID" value="NZ_JSVA01000041.1"/>
</dbReference>
<evidence type="ECO:0000313" key="1">
    <source>
        <dbReference type="EMBL" id="KOF01359.1"/>
    </source>
</evidence>
<dbReference type="SUPFAM" id="SSF55298">
    <property type="entry name" value="YjgF-like"/>
    <property type="match status" value="1"/>
</dbReference>
<protein>
    <submittedName>
        <fullName evidence="1">Uncharacterized protein</fullName>
    </submittedName>
</protein>
<dbReference type="AlphaFoldDB" id="A0A0L8AG36"/>
<dbReference type="PANTHER" id="PTHR47328:SF1">
    <property type="entry name" value="RUTC FAMILY PROTEIN YOAB"/>
    <property type="match status" value="1"/>
</dbReference>
<dbReference type="Gene3D" id="3.30.1330.40">
    <property type="entry name" value="RutC-like"/>
    <property type="match status" value="1"/>
</dbReference>
<dbReference type="PANTHER" id="PTHR47328">
    <property type="match status" value="1"/>
</dbReference>
<dbReference type="Pfam" id="PF01042">
    <property type="entry name" value="Ribonuc_L-PSP"/>
    <property type="match status" value="1"/>
</dbReference>
<comment type="caution">
    <text evidence="1">The sequence shown here is derived from an EMBL/GenBank/DDBJ whole genome shotgun (WGS) entry which is preliminary data.</text>
</comment>